<feature type="binding site" evidence="6">
    <location>
        <position position="180"/>
    </location>
    <ligand>
        <name>substrate</name>
    </ligand>
</feature>
<evidence type="ECO:0000259" key="7">
    <source>
        <dbReference type="Pfam" id="PF00479"/>
    </source>
</evidence>
<dbReference type="InterPro" id="IPR022674">
    <property type="entry name" value="G6P_DH_NAD-bd"/>
</dbReference>
<feature type="binding site" evidence="6">
    <location>
        <position position="332"/>
    </location>
    <ligand>
        <name>substrate</name>
    </ligand>
</feature>
<gene>
    <name evidence="6" type="primary">zwf</name>
    <name evidence="9" type="ORF">SOIL9_08930</name>
</gene>
<dbReference type="PIRSF" id="PIRSF000110">
    <property type="entry name" value="G6PD"/>
    <property type="match status" value="1"/>
</dbReference>
<evidence type="ECO:0000259" key="8">
    <source>
        <dbReference type="Pfam" id="PF02781"/>
    </source>
</evidence>
<dbReference type="InterPro" id="IPR022675">
    <property type="entry name" value="G6P_DH_C"/>
</dbReference>
<dbReference type="GO" id="GO:0009051">
    <property type="term" value="P:pentose-phosphate shunt, oxidative branch"/>
    <property type="evidence" value="ECO:0007669"/>
    <property type="project" value="TreeGrafter"/>
</dbReference>
<evidence type="ECO:0000256" key="1">
    <source>
        <dbReference type="ARBA" id="ARBA00004937"/>
    </source>
</evidence>
<keyword evidence="4 6" id="KW-0560">Oxidoreductase</keyword>
<dbReference type="InterPro" id="IPR001282">
    <property type="entry name" value="G6P_DH"/>
</dbReference>
<reference evidence="9 10" key="1">
    <citation type="submission" date="2019-05" db="EMBL/GenBank/DDBJ databases">
        <authorList>
            <consortium name="Science for Life Laboratories"/>
        </authorList>
    </citation>
    <scope>NUCLEOTIDE SEQUENCE [LARGE SCALE GENOMIC DNA]</scope>
    <source>
        <strain evidence="9">Soil9</strain>
    </source>
</reference>
<evidence type="ECO:0000256" key="2">
    <source>
        <dbReference type="ARBA" id="ARBA00022526"/>
    </source>
</evidence>
<organism evidence="9 10">
    <name type="scientific">Gemmata massiliana</name>
    <dbReference type="NCBI Taxonomy" id="1210884"/>
    <lineage>
        <taxon>Bacteria</taxon>
        <taxon>Pseudomonadati</taxon>
        <taxon>Planctomycetota</taxon>
        <taxon>Planctomycetia</taxon>
        <taxon>Gemmatales</taxon>
        <taxon>Gemmataceae</taxon>
        <taxon>Gemmata</taxon>
    </lineage>
</organism>
<feature type="binding site" evidence="6">
    <location>
        <position position="150"/>
    </location>
    <ligand>
        <name>NADP(+)</name>
        <dbReference type="ChEBI" id="CHEBI:58349"/>
    </ligand>
</feature>
<keyword evidence="10" id="KW-1185">Reference proteome</keyword>
<dbReference type="Pfam" id="PF00479">
    <property type="entry name" value="G6PD_N"/>
    <property type="match status" value="1"/>
</dbReference>
<dbReference type="GO" id="GO:0005829">
    <property type="term" value="C:cytosol"/>
    <property type="evidence" value="ECO:0007669"/>
    <property type="project" value="TreeGrafter"/>
</dbReference>
<feature type="binding site" evidence="6">
    <location>
        <position position="45"/>
    </location>
    <ligand>
        <name>NADP(+)</name>
        <dbReference type="ChEBI" id="CHEBI:58349"/>
    </ligand>
</feature>
<evidence type="ECO:0000256" key="4">
    <source>
        <dbReference type="ARBA" id="ARBA00023002"/>
    </source>
</evidence>
<keyword evidence="5 6" id="KW-0119">Carbohydrate metabolism</keyword>
<dbReference type="InterPro" id="IPR036291">
    <property type="entry name" value="NAD(P)-bd_dom_sf"/>
</dbReference>
<evidence type="ECO:0000256" key="3">
    <source>
        <dbReference type="ARBA" id="ARBA00022857"/>
    </source>
</evidence>
<keyword evidence="2 6" id="KW-0313">Glucose metabolism</keyword>
<dbReference type="AlphaFoldDB" id="A0A6P2D7Z2"/>
<feature type="binding site" evidence="6">
    <location>
        <position position="184"/>
    </location>
    <ligand>
        <name>substrate</name>
    </ligand>
</feature>
<dbReference type="GO" id="GO:0050661">
    <property type="term" value="F:NADP binding"/>
    <property type="evidence" value="ECO:0007669"/>
    <property type="project" value="UniProtKB-UniRule"/>
</dbReference>
<dbReference type="Pfam" id="PF02781">
    <property type="entry name" value="G6PD_C"/>
    <property type="match status" value="1"/>
</dbReference>
<dbReference type="SUPFAM" id="SSF55347">
    <property type="entry name" value="Glyceraldehyde-3-phosphate dehydrogenase-like, C-terminal domain"/>
    <property type="match status" value="1"/>
</dbReference>
<comment type="catalytic activity">
    <reaction evidence="6">
        <text>D-glucose 6-phosphate + NADP(+) = 6-phospho-D-glucono-1,5-lactone + NADPH + H(+)</text>
        <dbReference type="Rhea" id="RHEA:15841"/>
        <dbReference type="ChEBI" id="CHEBI:15378"/>
        <dbReference type="ChEBI" id="CHEBI:57783"/>
        <dbReference type="ChEBI" id="CHEBI:57955"/>
        <dbReference type="ChEBI" id="CHEBI:58349"/>
        <dbReference type="ChEBI" id="CHEBI:61548"/>
        <dbReference type="EC" id="1.1.1.49"/>
    </reaction>
</comment>
<evidence type="ECO:0000256" key="5">
    <source>
        <dbReference type="ARBA" id="ARBA00023277"/>
    </source>
</evidence>
<feature type="active site" description="Proton acceptor" evidence="6">
    <location>
        <position position="242"/>
    </location>
</feature>
<name>A0A6P2D7Z2_9BACT</name>
<dbReference type="PANTHER" id="PTHR23429">
    <property type="entry name" value="GLUCOSE-6-PHOSPHATE 1-DEHYDROGENASE G6PD"/>
    <property type="match status" value="1"/>
</dbReference>
<dbReference type="HAMAP" id="MF_00966">
    <property type="entry name" value="G6PD"/>
    <property type="match status" value="1"/>
</dbReference>
<dbReference type="NCBIfam" id="TIGR00871">
    <property type="entry name" value="zwf"/>
    <property type="match status" value="1"/>
</dbReference>
<protein>
    <recommendedName>
        <fullName evidence="6">Glucose-6-phosphate 1-dehydrogenase</fullName>
        <shortName evidence="6">G6PD</shortName>
        <ecNumber evidence="6">1.1.1.49</ecNumber>
    </recommendedName>
</protein>
<dbReference type="SUPFAM" id="SSF51735">
    <property type="entry name" value="NAD(P)-binding Rossmann-fold domains"/>
    <property type="match status" value="1"/>
</dbReference>
<sequence>MAQPLTVVIFGASGDLTSRKLIPALFNLAQKGKLPPEARVVGVARSEYTDEAFREHLKGKAKEILPGEQFSEEKWAAFAPRIHYVSTDATQPGGAKPLADWFAANEKEPNGRRLYYFSVSPYYYPPISAALAEAGLNKSDTGYRRLVIEKPFGTDRASAKKLNDELHKHWDENQLYRIDHYLGKDTVQNILVFRFANTLFEPLWNAQYIDHVQITVAEKVTVEGRGDYYDKSGVMRDMLQNHILQVLTLVAMEDPNRYTADNLRNEKMKVLSTVNVRPEAEAMKVMALGQYDGYLNVKGVDPKSKTPTYAAVKLDLDNRRWHGVPFYLRSGKGLKARYSEVMIQFKCPARLMFPLPANEMLQCNRLKMVIQPNESIQLNFQTKVPDVDGVSLRPHNLTFDYKQAYQNQTLPEAYERLLLDSIQGDASLFMRADEIERAWEIMDPLIAAADHAPTQPEKYAIGSNGPSSADKLLDCWQPIG</sequence>
<dbReference type="KEGG" id="gms:SOIL9_08930"/>
<dbReference type="GO" id="GO:0006006">
    <property type="term" value="P:glucose metabolic process"/>
    <property type="evidence" value="ECO:0007669"/>
    <property type="project" value="UniProtKB-KW"/>
</dbReference>
<feature type="binding site" evidence="6">
    <location>
        <position position="218"/>
    </location>
    <ligand>
        <name>substrate</name>
    </ligand>
</feature>
<dbReference type="PRINTS" id="PR00079">
    <property type="entry name" value="G6PDHDRGNASE"/>
</dbReference>
<evidence type="ECO:0000313" key="9">
    <source>
        <dbReference type="EMBL" id="VTR97093.1"/>
    </source>
</evidence>
<accession>A0A6P2D7Z2</accession>
<keyword evidence="3 6" id="KW-0521">NADP</keyword>
<comment type="caution">
    <text evidence="6">Lacks conserved residue(s) required for the propagation of feature annotation.</text>
</comment>
<dbReference type="EMBL" id="LR593886">
    <property type="protein sequence ID" value="VTR97093.1"/>
    <property type="molecule type" value="Genomic_DNA"/>
</dbReference>
<dbReference type="UniPathway" id="UPA00115">
    <property type="reaction ID" value="UER00408"/>
</dbReference>
<dbReference type="PANTHER" id="PTHR23429:SF0">
    <property type="entry name" value="GLUCOSE-6-PHOSPHATE 1-DEHYDROGENASE"/>
    <property type="match status" value="1"/>
</dbReference>
<dbReference type="EC" id="1.1.1.49" evidence="6"/>
<evidence type="ECO:0000313" key="10">
    <source>
        <dbReference type="Proteomes" id="UP000464178"/>
    </source>
</evidence>
<feature type="binding site" evidence="6">
    <location>
        <position position="237"/>
    </location>
    <ligand>
        <name>substrate</name>
    </ligand>
</feature>
<proteinExistence type="inferred from homology"/>
<feature type="domain" description="Glucose-6-phosphate dehydrogenase C-terminal" evidence="8">
    <location>
        <begin position="191"/>
        <end position="474"/>
    </location>
</feature>
<feature type="domain" description="Glucose-6-phosphate dehydrogenase NAD-binding" evidence="7">
    <location>
        <begin position="8"/>
        <end position="189"/>
    </location>
</feature>
<evidence type="ECO:0000256" key="6">
    <source>
        <dbReference type="HAMAP-Rule" id="MF_00966"/>
    </source>
</evidence>
<dbReference type="Gene3D" id="3.30.360.10">
    <property type="entry name" value="Dihydrodipicolinate Reductase, domain 2"/>
    <property type="match status" value="1"/>
</dbReference>
<dbReference type="GO" id="GO:0004345">
    <property type="term" value="F:glucose-6-phosphate dehydrogenase activity"/>
    <property type="evidence" value="ECO:0007669"/>
    <property type="project" value="UniProtKB-UniRule"/>
</dbReference>
<comment type="function">
    <text evidence="6">Catalyzes the oxidation of glucose 6-phosphate to 6-phosphogluconolactone.</text>
</comment>
<dbReference type="Gene3D" id="3.40.50.720">
    <property type="entry name" value="NAD(P)-binding Rossmann-like Domain"/>
    <property type="match status" value="1"/>
</dbReference>
<comment type="pathway">
    <text evidence="1 6">Carbohydrate degradation; pentose phosphate pathway; D-ribulose 5-phosphate from D-glucose 6-phosphate (oxidative stage): step 1/3.</text>
</comment>
<comment type="similarity">
    <text evidence="6">Belongs to the glucose-6-phosphate dehydrogenase family.</text>
</comment>
<dbReference type="RefSeq" id="WP_162671051.1">
    <property type="nucleotide sequence ID" value="NZ_LR593886.1"/>
</dbReference>
<dbReference type="Proteomes" id="UP000464178">
    <property type="component" value="Chromosome"/>
</dbReference>